<gene>
    <name evidence="2" type="ORF">PSACC_02983</name>
</gene>
<keyword evidence="1" id="KW-0472">Membrane</keyword>
<proteinExistence type="predicted"/>
<accession>A0A2H9THD8</accession>
<sequence>MRFVSHQLWRALYETRMWISHRTSRGLRIGSLTVAAGITWFVAYDYFTDKVNRSSVLVRQTLYNMRHNPDVLRMLGNDLRVTSRVEGYQSQNQAHADITFKAIGSENIPASVHVIADKLGWDWQTRKLKVIIDNREVVLLEDQRDVQ</sequence>
<dbReference type="Proteomes" id="UP000240830">
    <property type="component" value="Unassembled WGS sequence"/>
</dbReference>
<keyword evidence="1" id="KW-0812">Transmembrane</keyword>
<organism evidence="2 3">
    <name type="scientific">Paramicrosporidium saccamoebae</name>
    <dbReference type="NCBI Taxonomy" id="1246581"/>
    <lineage>
        <taxon>Eukaryota</taxon>
        <taxon>Fungi</taxon>
        <taxon>Fungi incertae sedis</taxon>
        <taxon>Cryptomycota</taxon>
        <taxon>Cryptomycota incertae sedis</taxon>
        <taxon>Paramicrosporidium</taxon>
    </lineage>
</organism>
<dbReference type="Pfam" id="PF08695">
    <property type="entry name" value="Coa1"/>
    <property type="match status" value="1"/>
</dbReference>
<evidence type="ECO:0000313" key="3">
    <source>
        <dbReference type="Proteomes" id="UP000240830"/>
    </source>
</evidence>
<keyword evidence="3" id="KW-1185">Reference proteome</keyword>
<protein>
    <submittedName>
        <fullName evidence="2">Uncharacterized protein</fullName>
    </submittedName>
</protein>
<dbReference type="AlphaFoldDB" id="A0A2H9THD8"/>
<comment type="caution">
    <text evidence="2">The sequence shown here is derived from an EMBL/GenBank/DDBJ whole genome shotgun (WGS) entry which is preliminary data.</text>
</comment>
<reference evidence="2 3" key="1">
    <citation type="submission" date="2016-10" db="EMBL/GenBank/DDBJ databases">
        <title>The genome of Paramicrosporidium saccamoebae is the missing link in understanding Cryptomycota and Microsporidia evolution.</title>
        <authorList>
            <person name="Quandt C.A."/>
            <person name="Beaudet D."/>
            <person name="Corsaro D."/>
            <person name="Michel R."/>
            <person name="Corradi N."/>
            <person name="James T."/>
        </authorList>
    </citation>
    <scope>NUCLEOTIDE SEQUENCE [LARGE SCALE GENOMIC DNA]</scope>
    <source>
        <strain evidence="2 3">KSL3</strain>
    </source>
</reference>
<dbReference type="InterPro" id="IPR014807">
    <property type="entry name" value="Coa1"/>
</dbReference>
<name>A0A2H9THD8_9FUNG</name>
<dbReference type="EMBL" id="MTSL01000186">
    <property type="protein sequence ID" value="PJF17183.1"/>
    <property type="molecule type" value="Genomic_DNA"/>
</dbReference>
<evidence type="ECO:0000256" key="1">
    <source>
        <dbReference type="SAM" id="Phobius"/>
    </source>
</evidence>
<dbReference type="OrthoDB" id="2100652at2759"/>
<feature type="transmembrane region" description="Helical" evidence="1">
    <location>
        <begin position="26"/>
        <end position="47"/>
    </location>
</feature>
<keyword evidence="1" id="KW-1133">Transmembrane helix</keyword>
<evidence type="ECO:0000313" key="2">
    <source>
        <dbReference type="EMBL" id="PJF17183.1"/>
    </source>
</evidence>